<accession>A0A198AIJ5</accession>
<keyword evidence="3" id="KW-0309">Germination</keyword>
<comment type="similarity">
    <text evidence="2">Belongs to the GerABKC lipoprotein family.</text>
</comment>
<dbReference type="Proteomes" id="UP000078454">
    <property type="component" value="Unassembled WGS sequence"/>
</dbReference>
<keyword evidence="4" id="KW-0732">Signal</keyword>
<feature type="domain" description="Spore germination GerAC-like C-terminal" evidence="8">
    <location>
        <begin position="210"/>
        <end position="378"/>
    </location>
</feature>
<sequence>MRWLMVTTLSGLLLFSLTGCWNKAELVEYAFVQAVSIDLSDEGKIKLTTLFYKPSGSSALTKGTGTKSSFTIKTEGENIFDAIRDVTIHLGRKAKLDHMRAVLVSDEVLKTHDLGVILDFFRRDHEPRPTNLLLVTKGNAGDYLSLEPFIEYTLGQQLRSMDEGSSRFAAKSMNQNILKVMIQMKSETGVAEIPYLYLDKKRGSVPNIAGVVVIKNQKIVEIIPPDELKAFLLLNHQFRGGIIITSCEENNGGGERALQEAFEISQGSTKVTTSIQNEAVIVNIKAKLIGAAGELSCSNMSTAQEELAYKNRLNNQIKNEILTLVHHLQSKKLDALGIGNMIYAKHPQQWLAWKEDWGDRFADVQFNVEVDVTISNSGMSGGKPLVK</sequence>
<dbReference type="PANTHER" id="PTHR35789">
    <property type="entry name" value="SPORE GERMINATION PROTEIN B3"/>
    <property type="match status" value="1"/>
</dbReference>
<evidence type="ECO:0000256" key="7">
    <source>
        <dbReference type="ARBA" id="ARBA00023288"/>
    </source>
</evidence>
<evidence type="ECO:0000256" key="5">
    <source>
        <dbReference type="ARBA" id="ARBA00023136"/>
    </source>
</evidence>
<evidence type="ECO:0000259" key="8">
    <source>
        <dbReference type="Pfam" id="PF05504"/>
    </source>
</evidence>
<dbReference type="Gene3D" id="6.20.190.10">
    <property type="entry name" value="Nutrient germinant receptor protein C, domain 1"/>
    <property type="match status" value="1"/>
</dbReference>
<dbReference type="InterPro" id="IPR046953">
    <property type="entry name" value="Spore_GerAC-like_C"/>
</dbReference>
<dbReference type="EMBL" id="LYPB01000049">
    <property type="protein sequence ID" value="OAS21067.1"/>
    <property type="molecule type" value="Genomic_DNA"/>
</dbReference>
<dbReference type="Pfam" id="PF25198">
    <property type="entry name" value="Spore_GerAC_N"/>
    <property type="match status" value="1"/>
</dbReference>
<evidence type="ECO:0000256" key="3">
    <source>
        <dbReference type="ARBA" id="ARBA00022544"/>
    </source>
</evidence>
<evidence type="ECO:0000313" key="10">
    <source>
        <dbReference type="EMBL" id="OAS21067.1"/>
    </source>
</evidence>
<dbReference type="Pfam" id="PF05504">
    <property type="entry name" value="Spore_GerAC"/>
    <property type="match status" value="1"/>
</dbReference>
<dbReference type="RefSeq" id="WP_068662645.1">
    <property type="nucleotide sequence ID" value="NZ_LYPB01000049.1"/>
</dbReference>
<evidence type="ECO:0000256" key="2">
    <source>
        <dbReference type="ARBA" id="ARBA00007886"/>
    </source>
</evidence>
<reference evidence="10 11" key="1">
    <citation type="submission" date="2016-05" db="EMBL/GenBank/DDBJ databases">
        <title>Paenibacillus sp. 1ZS3-15 nov., isolated from the rhizosphere soil.</title>
        <authorList>
            <person name="Zhang X.X."/>
            <person name="Zhang J."/>
        </authorList>
    </citation>
    <scope>NUCLEOTIDE SEQUENCE [LARGE SCALE GENOMIC DNA]</scope>
    <source>
        <strain evidence="10 11">1ZS3-15</strain>
    </source>
</reference>
<dbReference type="NCBIfam" id="TIGR02887">
    <property type="entry name" value="spore_ger_x_C"/>
    <property type="match status" value="1"/>
</dbReference>
<comment type="caution">
    <text evidence="10">The sequence shown here is derived from an EMBL/GenBank/DDBJ whole genome shotgun (WGS) entry which is preliminary data.</text>
</comment>
<dbReference type="PANTHER" id="PTHR35789:SF1">
    <property type="entry name" value="SPORE GERMINATION PROTEIN B3"/>
    <property type="match status" value="1"/>
</dbReference>
<evidence type="ECO:0000256" key="1">
    <source>
        <dbReference type="ARBA" id="ARBA00004635"/>
    </source>
</evidence>
<dbReference type="InterPro" id="IPR008844">
    <property type="entry name" value="Spore_GerAC-like"/>
</dbReference>
<keyword evidence="11" id="KW-1185">Reference proteome</keyword>
<keyword evidence="7" id="KW-0449">Lipoprotein</keyword>
<dbReference type="Gene3D" id="3.30.300.210">
    <property type="entry name" value="Nutrient germinant receptor protein C, domain 3"/>
    <property type="match status" value="1"/>
</dbReference>
<organism evidence="10 11">
    <name type="scientific">Paenibacillus oryzisoli</name>
    <dbReference type="NCBI Taxonomy" id="1850517"/>
    <lineage>
        <taxon>Bacteria</taxon>
        <taxon>Bacillati</taxon>
        <taxon>Bacillota</taxon>
        <taxon>Bacilli</taxon>
        <taxon>Bacillales</taxon>
        <taxon>Paenibacillaceae</taxon>
        <taxon>Paenibacillus</taxon>
    </lineage>
</organism>
<dbReference type="STRING" id="1850517.A8708_29690"/>
<keyword evidence="6" id="KW-0564">Palmitate</keyword>
<evidence type="ECO:0000256" key="6">
    <source>
        <dbReference type="ARBA" id="ARBA00023139"/>
    </source>
</evidence>
<dbReference type="AlphaFoldDB" id="A0A198AIJ5"/>
<dbReference type="OrthoDB" id="2569624at2"/>
<feature type="domain" description="Spore germination protein N-terminal" evidence="9">
    <location>
        <begin position="23"/>
        <end position="196"/>
    </location>
</feature>
<keyword evidence="5" id="KW-0472">Membrane</keyword>
<comment type="subcellular location">
    <subcellularLocation>
        <location evidence="1">Membrane</location>
        <topology evidence="1">Lipid-anchor</topology>
    </subcellularLocation>
</comment>
<dbReference type="InterPro" id="IPR057336">
    <property type="entry name" value="GerAC_N"/>
</dbReference>
<dbReference type="PROSITE" id="PS51257">
    <property type="entry name" value="PROKAR_LIPOPROTEIN"/>
    <property type="match status" value="1"/>
</dbReference>
<dbReference type="GO" id="GO:0016020">
    <property type="term" value="C:membrane"/>
    <property type="evidence" value="ECO:0007669"/>
    <property type="project" value="UniProtKB-SubCell"/>
</dbReference>
<name>A0A198AIJ5_9BACL</name>
<proteinExistence type="inferred from homology"/>
<dbReference type="GO" id="GO:0009847">
    <property type="term" value="P:spore germination"/>
    <property type="evidence" value="ECO:0007669"/>
    <property type="project" value="InterPro"/>
</dbReference>
<protein>
    <submittedName>
        <fullName evidence="10">Uncharacterized protein</fullName>
    </submittedName>
</protein>
<evidence type="ECO:0000313" key="11">
    <source>
        <dbReference type="Proteomes" id="UP000078454"/>
    </source>
</evidence>
<gene>
    <name evidence="10" type="ORF">A8708_29690</name>
</gene>
<dbReference type="InterPro" id="IPR038501">
    <property type="entry name" value="Spore_GerAC_C_sf"/>
</dbReference>
<evidence type="ECO:0000259" key="9">
    <source>
        <dbReference type="Pfam" id="PF25198"/>
    </source>
</evidence>
<evidence type="ECO:0000256" key="4">
    <source>
        <dbReference type="ARBA" id="ARBA00022729"/>
    </source>
</evidence>